<reference evidence="8 9" key="2">
    <citation type="journal article" date="2012" name="Stand. Genomic Sci.">
        <title>Complete genome sequence of the termite hindgut bacterium Spirochaeta coccoides type strain (SPN1(T)), reclassification in the genus Sphaerochaeta as Sphaerochaeta coccoides comb. nov. and emendations of the family Spirochaetaceae and the genus Sphaerochaeta.</title>
        <authorList>
            <person name="Abt B."/>
            <person name="Han C."/>
            <person name="Scheuner C."/>
            <person name="Lu M."/>
            <person name="Lapidus A."/>
            <person name="Nolan M."/>
            <person name="Lucas S."/>
            <person name="Hammon N."/>
            <person name="Deshpande S."/>
            <person name="Cheng J.F."/>
            <person name="Tapia R."/>
            <person name="Goodwin L.A."/>
            <person name="Pitluck S."/>
            <person name="Liolios K."/>
            <person name="Pagani I."/>
            <person name="Ivanova N."/>
            <person name="Mavromatis K."/>
            <person name="Mikhailova N."/>
            <person name="Huntemann M."/>
            <person name="Pati A."/>
            <person name="Chen A."/>
            <person name="Palaniappan K."/>
            <person name="Land M."/>
            <person name="Hauser L."/>
            <person name="Brambilla E.M."/>
            <person name="Rohde M."/>
            <person name="Spring S."/>
            <person name="Gronow S."/>
            <person name="Goker M."/>
            <person name="Woyke T."/>
            <person name="Bristow J."/>
            <person name="Eisen J.A."/>
            <person name="Markowitz V."/>
            <person name="Hugenholtz P."/>
            <person name="Kyrpides N.C."/>
            <person name="Klenk H.P."/>
            <person name="Detter J.C."/>
        </authorList>
    </citation>
    <scope>NUCLEOTIDE SEQUENCE [LARGE SCALE GENOMIC DNA]</scope>
    <source>
        <strain evidence="9">ATCC BAA-1237 / DSM 17374 / SPN1</strain>
    </source>
</reference>
<evidence type="ECO:0000256" key="3">
    <source>
        <dbReference type="ARBA" id="ARBA00011557"/>
    </source>
</evidence>
<evidence type="ECO:0000313" key="9">
    <source>
        <dbReference type="Proteomes" id="UP000007939"/>
    </source>
</evidence>
<keyword evidence="5" id="KW-0813">Transport</keyword>
<dbReference type="RefSeq" id="WP_013739982.1">
    <property type="nucleotide sequence ID" value="NC_015436.1"/>
</dbReference>
<gene>
    <name evidence="8" type="ordered locus">Spico_1383</name>
</gene>
<evidence type="ECO:0000256" key="5">
    <source>
        <dbReference type="ARBA" id="ARBA00022448"/>
    </source>
</evidence>
<evidence type="ECO:0000256" key="4">
    <source>
        <dbReference type="ARBA" id="ARBA00017470"/>
    </source>
</evidence>
<keyword evidence="9" id="KW-1185">Reference proteome</keyword>
<comment type="subunit">
    <text evidence="3">The complex is composed of two ATP-binding proteins (UgpC), two transmembrane proteins (UgpA and UgpE) and a solute-binding protein (UgpB).</text>
</comment>
<dbReference type="STRING" id="760011.Spico_1383"/>
<dbReference type="HOGENOM" id="CLU_031285_10_5_12"/>
<dbReference type="eggNOG" id="COG1653">
    <property type="taxonomic scope" value="Bacteria"/>
</dbReference>
<dbReference type="EMBL" id="CP002659">
    <property type="protein sequence ID" value="AEC02587.1"/>
    <property type="molecule type" value="Genomic_DNA"/>
</dbReference>
<evidence type="ECO:0000256" key="7">
    <source>
        <dbReference type="SAM" id="SignalP"/>
    </source>
</evidence>
<dbReference type="InterPro" id="IPR050490">
    <property type="entry name" value="Bact_solute-bd_prot1"/>
</dbReference>
<dbReference type="PANTHER" id="PTHR43649">
    <property type="entry name" value="ARABINOSE-BINDING PROTEIN-RELATED"/>
    <property type="match status" value="1"/>
</dbReference>
<feature type="chain" id="PRO_5003313764" description="sn-glycerol-3-phosphate-binding periplasmic protein UgpB" evidence="7">
    <location>
        <begin position="21"/>
        <end position="423"/>
    </location>
</feature>
<keyword evidence="6 7" id="KW-0732">Signal</keyword>
<evidence type="ECO:0000256" key="2">
    <source>
        <dbReference type="ARBA" id="ARBA00008520"/>
    </source>
</evidence>
<feature type="signal peptide" evidence="7">
    <location>
        <begin position="1"/>
        <end position="20"/>
    </location>
</feature>
<dbReference type="InterPro" id="IPR006059">
    <property type="entry name" value="SBP"/>
</dbReference>
<name>F4GHJ8_PARC1</name>
<dbReference type="Proteomes" id="UP000007939">
    <property type="component" value="Chromosome"/>
</dbReference>
<evidence type="ECO:0000256" key="6">
    <source>
        <dbReference type="ARBA" id="ARBA00022729"/>
    </source>
</evidence>
<proteinExistence type="inferred from homology"/>
<dbReference type="CDD" id="cd13585">
    <property type="entry name" value="PBP2_TMBP_like"/>
    <property type="match status" value="1"/>
</dbReference>
<dbReference type="GO" id="GO:0042597">
    <property type="term" value="C:periplasmic space"/>
    <property type="evidence" value="ECO:0007669"/>
    <property type="project" value="UniProtKB-SubCell"/>
</dbReference>
<evidence type="ECO:0000313" key="8">
    <source>
        <dbReference type="EMBL" id="AEC02587.1"/>
    </source>
</evidence>
<sequence length="423" mass="46272">MKKITMIVLAIVCTAGILMAGGAKESQTSSSRTTIKVSTWDLSSNPSVSNAVAAFEAKNPDIKVELMDIPSTEYTQKLSIMLNGGSDLDAFFIKDADTTKSLFDKGQLADMRPYIAADSFDIEGFNGLTKNFTMPNGAVVGLPVRSDWYVMYYNKDIFDAAGIAYPGNDWTWTEFEQLAKRLTSGSGATKVYGALLHTWQACVQNWGVQDGKHTIMDSDYSFFKPYYEMALRMQNEDKTLMDYATLKTSNIHYSSAFLTGRVAMMPMGTWFITTAIDKVKIGESSVRWGIVTLPHAEDVPQGYTVGSATPVSMNQASSKKDAAWKFISFMTGEEGASEYAKAGAFPGRNNEKTLSSIASLNGMPEGALHALQVTNISFDRPGVDKVAEINAMLGEEHSMIMLGEVSINEGLSTMSARNKEILR</sequence>
<dbReference type="KEGG" id="scc:Spico_1383"/>
<comment type="similarity">
    <text evidence="2">Belongs to the bacterial solute-binding protein 1 family.</text>
</comment>
<dbReference type="PANTHER" id="PTHR43649:SF31">
    <property type="entry name" value="SN-GLYCEROL-3-PHOSPHATE-BINDING PERIPLASMIC PROTEIN UGPB"/>
    <property type="match status" value="1"/>
</dbReference>
<dbReference type="OrthoDB" id="383937at2"/>
<dbReference type="Gene3D" id="3.40.190.10">
    <property type="entry name" value="Periplasmic binding protein-like II"/>
    <property type="match status" value="1"/>
</dbReference>
<evidence type="ECO:0000256" key="1">
    <source>
        <dbReference type="ARBA" id="ARBA00004418"/>
    </source>
</evidence>
<dbReference type="AlphaFoldDB" id="F4GHJ8"/>
<organism evidence="8 9">
    <name type="scientific">Parasphaerochaeta coccoides (strain ATCC BAA-1237 / DSM 17374 / SPN1)</name>
    <name type="common">Sphaerochaeta coccoides</name>
    <dbReference type="NCBI Taxonomy" id="760011"/>
    <lineage>
        <taxon>Bacteria</taxon>
        <taxon>Pseudomonadati</taxon>
        <taxon>Spirochaetota</taxon>
        <taxon>Spirochaetia</taxon>
        <taxon>Spirochaetales</taxon>
        <taxon>Sphaerochaetaceae</taxon>
        <taxon>Parasphaerochaeta</taxon>
    </lineage>
</organism>
<comment type="subcellular location">
    <subcellularLocation>
        <location evidence="1">Periplasm</location>
    </subcellularLocation>
</comment>
<dbReference type="Pfam" id="PF01547">
    <property type="entry name" value="SBP_bac_1"/>
    <property type="match status" value="1"/>
</dbReference>
<reference evidence="9" key="1">
    <citation type="submission" date="2011-04" db="EMBL/GenBank/DDBJ databases">
        <title>The complete genome of Spirochaeta coccoides DSM 17374.</title>
        <authorList>
            <person name="Lucas S."/>
            <person name="Copeland A."/>
            <person name="Lapidus A."/>
            <person name="Bruce D."/>
            <person name="Goodwin L."/>
            <person name="Pitluck S."/>
            <person name="Peters L."/>
            <person name="Kyrpides N."/>
            <person name="Mavromatis K."/>
            <person name="Pagani I."/>
            <person name="Ivanova N."/>
            <person name="Ovchinnikova G."/>
            <person name="Lu M."/>
            <person name="Detter J.C."/>
            <person name="Tapia R."/>
            <person name="Han C."/>
            <person name="Land M."/>
            <person name="Hauser L."/>
            <person name="Markowitz V."/>
            <person name="Cheng J.-F."/>
            <person name="Hugenholtz P."/>
            <person name="Woyke T."/>
            <person name="Wu D."/>
            <person name="Spring S."/>
            <person name="Schroeder M."/>
            <person name="Brambilla E."/>
            <person name="Klenk H.-P."/>
            <person name="Eisen J.A."/>
        </authorList>
    </citation>
    <scope>NUCLEOTIDE SEQUENCE [LARGE SCALE GENOMIC DNA]</scope>
    <source>
        <strain evidence="9">ATCC BAA-1237 / DSM 17374 / SPN1</strain>
    </source>
</reference>
<accession>F4GHJ8</accession>
<protein>
    <recommendedName>
        <fullName evidence="4">sn-glycerol-3-phosphate-binding periplasmic protein UgpB</fullName>
    </recommendedName>
</protein>
<dbReference type="SUPFAM" id="SSF53850">
    <property type="entry name" value="Periplasmic binding protein-like II"/>
    <property type="match status" value="1"/>
</dbReference>